<dbReference type="Pfam" id="PF15277">
    <property type="entry name" value="Sec3-PIP2_bind"/>
    <property type="match status" value="1"/>
</dbReference>
<dbReference type="EMBL" id="ML213611">
    <property type="protein sequence ID" value="TFK36874.1"/>
    <property type="molecule type" value="Genomic_DNA"/>
</dbReference>
<dbReference type="PANTHER" id="PTHR16092">
    <property type="entry name" value="SEC3/SYNTAXIN-RELATED"/>
    <property type="match status" value="1"/>
</dbReference>
<accession>A0A5C3LUU8</accession>
<organism evidence="7 8">
    <name type="scientific">Crucibulum laeve</name>
    <dbReference type="NCBI Taxonomy" id="68775"/>
    <lineage>
        <taxon>Eukaryota</taxon>
        <taxon>Fungi</taxon>
        <taxon>Dikarya</taxon>
        <taxon>Basidiomycota</taxon>
        <taxon>Agaricomycotina</taxon>
        <taxon>Agaricomycetes</taxon>
        <taxon>Agaricomycetidae</taxon>
        <taxon>Agaricales</taxon>
        <taxon>Agaricineae</taxon>
        <taxon>Nidulariaceae</taxon>
        <taxon>Crucibulum</taxon>
    </lineage>
</organism>
<gene>
    <name evidence="7" type="ORF">BDQ12DRAFT_686017</name>
</gene>
<evidence type="ECO:0000313" key="7">
    <source>
        <dbReference type="EMBL" id="TFK36874.1"/>
    </source>
</evidence>
<dbReference type="AlphaFoldDB" id="A0A5C3LUU8"/>
<dbReference type="GO" id="GO:0005546">
    <property type="term" value="F:phosphatidylinositol-4,5-bisphosphate binding"/>
    <property type="evidence" value="ECO:0007669"/>
    <property type="project" value="TreeGrafter"/>
</dbReference>
<dbReference type="InterPro" id="IPR019160">
    <property type="entry name" value="Sec3_CC"/>
</dbReference>
<dbReference type="CDD" id="cd13315">
    <property type="entry name" value="PH_Sec3"/>
    <property type="match status" value="1"/>
</dbReference>
<dbReference type="GO" id="GO:0000145">
    <property type="term" value="C:exocyst"/>
    <property type="evidence" value="ECO:0007669"/>
    <property type="project" value="InterPro"/>
</dbReference>
<dbReference type="GO" id="GO:0005886">
    <property type="term" value="C:plasma membrane"/>
    <property type="evidence" value="ECO:0007669"/>
    <property type="project" value="TreeGrafter"/>
</dbReference>
<protein>
    <submittedName>
        <fullName evidence="7">Exocyst complex component, sec3 subunit</fullName>
    </submittedName>
</protein>
<feature type="region of interest" description="Disordered" evidence="5">
    <location>
        <begin position="137"/>
        <end position="303"/>
    </location>
</feature>
<comment type="similarity">
    <text evidence="1">Belongs to the SEC3 family.</text>
</comment>
<proteinExistence type="inferred from homology"/>
<keyword evidence="3" id="KW-0268">Exocytosis</keyword>
<dbReference type="Pfam" id="PF09763">
    <property type="entry name" value="Sec3_CC"/>
    <property type="match status" value="1"/>
</dbReference>
<evidence type="ECO:0000256" key="5">
    <source>
        <dbReference type="SAM" id="MobiDB-lite"/>
    </source>
</evidence>
<keyword evidence="2" id="KW-0813">Transport</keyword>
<dbReference type="GO" id="GO:0006887">
    <property type="term" value="P:exocytosis"/>
    <property type="evidence" value="ECO:0007669"/>
    <property type="project" value="UniProtKB-KW"/>
</dbReference>
<evidence type="ECO:0000259" key="6">
    <source>
        <dbReference type="SMART" id="SM01313"/>
    </source>
</evidence>
<dbReference type="GO" id="GO:0006893">
    <property type="term" value="P:Golgi to plasma membrane transport"/>
    <property type="evidence" value="ECO:0007669"/>
    <property type="project" value="TreeGrafter"/>
</dbReference>
<dbReference type="Proteomes" id="UP000308652">
    <property type="component" value="Unassembled WGS sequence"/>
</dbReference>
<name>A0A5C3LUU8_9AGAR</name>
<evidence type="ECO:0000256" key="3">
    <source>
        <dbReference type="ARBA" id="ARBA00022483"/>
    </source>
</evidence>
<dbReference type="InterPro" id="IPR048628">
    <property type="entry name" value="Sec3_C"/>
</dbReference>
<dbReference type="SMART" id="SM01313">
    <property type="entry name" value="Sec3-PIP2_bind"/>
    <property type="match status" value="1"/>
</dbReference>
<keyword evidence="8" id="KW-1185">Reference proteome</keyword>
<evidence type="ECO:0000256" key="2">
    <source>
        <dbReference type="ARBA" id="ARBA00022448"/>
    </source>
</evidence>
<dbReference type="OrthoDB" id="27109at2759"/>
<keyword evidence="4" id="KW-0175">Coiled coil</keyword>
<dbReference type="Gene3D" id="2.30.29.90">
    <property type="match status" value="1"/>
</dbReference>
<dbReference type="InterPro" id="IPR028258">
    <property type="entry name" value="Sec3-PIP2_bind"/>
</dbReference>
<feature type="compositionally biased region" description="Polar residues" evidence="5">
    <location>
        <begin position="244"/>
        <end position="266"/>
    </location>
</feature>
<evidence type="ECO:0000256" key="1">
    <source>
        <dbReference type="ARBA" id="ARBA00006518"/>
    </source>
</evidence>
<reference evidence="7 8" key="1">
    <citation type="journal article" date="2019" name="Nat. Ecol. Evol.">
        <title>Megaphylogeny resolves global patterns of mushroom evolution.</title>
        <authorList>
            <person name="Varga T."/>
            <person name="Krizsan K."/>
            <person name="Foldi C."/>
            <person name="Dima B."/>
            <person name="Sanchez-Garcia M."/>
            <person name="Sanchez-Ramirez S."/>
            <person name="Szollosi G.J."/>
            <person name="Szarkandi J.G."/>
            <person name="Papp V."/>
            <person name="Albert L."/>
            <person name="Andreopoulos W."/>
            <person name="Angelini C."/>
            <person name="Antonin V."/>
            <person name="Barry K.W."/>
            <person name="Bougher N.L."/>
            <person name="Buchanan P."/>
            <person name="Buyck B."/>
            <person name="Bense V."/>
            <person name="Catcheside P."/>
            <person name="Chovatia M."/>
            <person name="Cooper J."/>
            <person name="Damon W."/>
            <person name="Desjardin D."/>
            <person name="Finy P."/>
            <person name="Geml J."/>
            <person name="Haridas S."/>
            <person name="Hughes K."/>
            <person name="Justo A."/>
            <person name="Karasinski D."/>
            <person name="Kautmanova I."/>
            <person name="Kiss B."/>
            <person name="Kocsube S."/>
            <person name="Kotiranta H."/>
            <person name="LaButti K.M."/>
            <person name="Lechner B.E."/>
            <person name="Liimatainen K."/>
            <person name="Lipzen A."/>
            <person name="Lukacs Z."/>
            <person name="Mihaltcheva S."/>
            <person name="Morgado L.N."/>
            <person name="Niskanen T."/>
            <person name="Noordeloos M.E."/>
            <person name="Ohm R.A."/>
            <person name="Ortiz-Santana B."/>
            <person name="Ovrebo C."/>
            <person name="Racz N."/>
            <person name="Riley R."/>
            <person name="Savchenko A."/>
            <person name="Shiryaev A."/>
            <person name="Soop K."/>
            <person name="Spirin V."/>
            <person name="Szebenyi C."/>
            <person name="Tomsovsky M."/>
            <person name="Tulloss R.E."/>
            <person name="Uehling J."/>
            <person name="Grigoriev I.V."/>
            <person name="Vagvolgyi C."/>
            <person name="Papp T."/>
            <person name="Martin F.M."/>
            <person name="Miettinen O."/>
            <person name="Hibbett D.S."/>
            <person name="Nagy L.G."/>
        </authorList>
    </citation>
    <scope>NUCLEOTIDE SEQUENCE [LARGE SCALE GENOMIC DNA]</scope>
    <source>
        <strain evidence="7 8">CBS 166.37</strain>
    </source>
</reference>
<dbReference type="Pfam" id="PF20654">
    <property type="entry name" value="Sec3_C-term"/>
    <property type="match status" value="1"/>
</dbReference>
<feature type="compositionally biased region" description="Low complexity" evidence="5">
    <location>
        <begin position="147"/>
        <end position="178"/>
    </location>
</feature>
<dbReference type="PANTHER" id="PTHR16092:SF14">
    <property type="entry name" value="EXOCYST COMPLEX COMPONENT 1 ISOFORM X1"/>
    <property type="match status" value="1"/>
</dbReference>
<sequence>MADQRQKIITSVFSRRNASGNLEETYVSHVKIWEDAGPEGGGRKPRYILLSQANNGSGFIHKSKLNTNGSFSVGKTWRLAELRALQVVNPLAFNITLSRTYRWQTENQIDQANFLDALIRLFRTVTRGSVPLQLEGIQEPDPLAATPSQSNYAQSSPSSSGITSVSQNQRSRTSSQSERPSDLPDRVPSPLALRNGVPPRAASPAMSGRGVAATRGAMSKARPPSITVPQQGTPPLRQPRRPSNAGSTSSQVTSVNLQTMPSQGSSLELPRDARQTSNHLLSKDTSQKIRTLSPVPSHAESPGFLARTRKISSQSAMAPAISDGPSMRRDQHARISYFDPSNQAMLDRLITGPIPDDQLDIEGEEADAQATLANVEEMIEGYEWASDDVIGRKGTRGAVELIEARLLDELMALEKANIHSFLESDDRIALVMKFMDSAIAELDNMDGLISSYKIHLNAASEDILYIQSQNRGLQVQTQNQRALLAELQNLLRTVHVDQDALVTLTQESLEKAQSIQHLEESASELYKALLAGRDTDMAATMERLQEYRTHNSQFCKRVFDFLSIMFTAQSKLLLGETDGILKPTKGRPSLIQHREIEAYLGRYAGLMLYLKEMDENIYARLCAAYFSAASDLHGTQIKALLGIYINFVRKMPEEEQEQGFSATTLTVATKGVAGIRRAGTIIRSPVEARSKEKDKPSDADLRASEVFGKILEQIAPLVYREGEFIADFLQINDAALTFADYMGLDSYFRRQAARVAGLSQTTLKLVRGAMDLIFGFLSGDLKIWLDKALARDHMEIIGVLSALERFQVEAEERNHEFFQALLSKQHTRLKAVFDRHVNDQLKGIEQTKLNSKKRKGIAHFVKYFPVYVTHVENQLLGAGGLEIRISVDEAYDKIVKTMFDSLKQMAKLEGEGEDKGQLNFHVILIENMHYFIGEMSRMDLGSVSSFIRQAEGIYDENLSAYVKLMFRRPFGKIIDYFEGVDNLLRTTGPGEIAANAAYNKSALKKVLKEYSVKDIRKHVEALSKRVEKHFIETAEKTDDVTSTTAAAVSVGVWKACEEELVRLTELFLSLISQCYADTGVSLEYTASDVESAFRRLRVGL</sequence>
<dbReference type="STRING" id="68775.A0A5C3LUU8"/>
<evidence type="ECO:0000313" key="8">
    <source>
        <dbReference type="Proteomes" id="UP000308652"/>
    </source>
</evidence>
<evidence type="ECO:0000256" key="4">
    <source>
        <dbReference type="ARBA" id="ARBA00023054"/>
    </source>
</evidence>
<feature type="domain" description="Exocyst complex component Sec3 PIP2-binding N-terminal" evidence="6">
    <location>
        <begin position="41"/>
        <end position="125"/>
    </location>
</feature>
<feature type="region of interest" description="Disordered" evidence="5">
    <location>
        <begin position="310"/>
        <end position="329"/>
    </location>
</feature>